<evidence type="ECO:0000256" key="3">
    <source>
        <dbReference type="ARBA" id="ARBA00022737"/>
    </source>
</evidence>
<dbReference type="GO" id="GO:0000978">
    <property type="term" value="F:RNA polymerase II cis-regulatory region sequence-specific DNA binding"/>
    <property type="evidence" value="ECO:0007669"/>
    <property type="project" value="TreeGrafter"/>
</dbReference>
<organism evidence="12 13">
    <name type="scientific">Aldrovandia affinis</name>
    <dbReference type="NCBI Taxonomy" id="143900"/>
    <lineage>
        <taxon>Eukaryota</taxon>
        <taxon>Metazoa</taxon>
        <taxon>Chordata</taxon>
        <taxon>Craniata</taxon>
        <taxon>Vertebrata</taxon>
        <taxon>Euteleostomi</taxon>
        <taxon>Actinopterygii</taxon>
        <taxon>Neopterygii</taxon>
        <taxon>Teleostei</taxon>
        <taxon>Notacanthiformes</taxon>
        <taxon>Halosauridae</taxon>
        <taxon>Aldrovandia</taxon>
    </lineage>
</organism>
<dbReference type="GO" id="GO:0001817">
    <property type="term" value="P:regulation of cytokine production"/>
    <property type="evidence" value="ECO:0007669"/>
    <property type="project" value="TreeGrafter"/>
</dbReference>
<evidence type="ECO:0000256" key="1">
    <source>
        <dbReference type="ARBA" id="ARBA00004123"/>
    </source>
</evidence>
<keyword evidence="2" id="KW-0479">Metal-binding</keyword>
<dbReference type="PANTHER" id="PTHR24399:SF71">
    <property type="entry name" value="NOVEL KRAB BOX AND ZINC FINGER, C2H2 TYPE DOMAIN CONTAINING PROTEIN-RELATED"/>
    <property type="match status" value="1"/>
</dbReference>
<keyword evidence="4 10" id="KW-0863">Zinc-finger</keyword>
<dbReference type="PANTHER" id="PTHR24399">
    <property type="entry name" value="ZINC FINGER AND BTB DOMAIN-CONTAINING"/>
    <property type="match status" value="1"/>
</dbReference>
<keyword evidence="8" id="KW-0804">Transcription</keyword>
<dbReference type="EMBL" id="JAINUG010000494">
    <property type="protein sequence ID" value="KAJ8367216.1"/>
    <property type="molecule type" value="Genomic_DNA"/>
</dbReference>
<dbReference type="AlphaFoldDB" id="A0AAD7R7D6"/>
<dbReference type="GO" id="GO:0008270">
    <property type="term" value="F:zinc ion binding"/>
    <property type="evidence" value="ECO:0007669"/>
    <property type="project" value="UniProtKB-KW"/>
</dbReference>
<evidence type="ECO:0000313" key="12">
    <source>
        <dbReference type="EMBL" id="KAJ8367216.1"/>
    </source>
</evidence>
<dbReference type="FunFam" id="3.30.160.60:FF:002343">
    <property type="entry name" value="Zinc finger protein 33A"/>
    <property type="match status" value="1"/>
</dbReference>
<comment type="caution">
    <text evidence="12">The sequence shown here is derived from an EMBL/GenBank/DDBJ whole genome shotgun (WGS) entry which is preliminary data.</text>
</comment>
<evidence type="ECO:0000256" key="6">
    <source>
        <dbReference type="ARBA" id="ARBA00023015"/>
    </source>
</evidence>
<reference evidence="12" key="1">
    <citation type="journal article" date="2023" name="Science">
        <title>Genome structures resolve the early diversification of teleost fishes.</title>
        <authorList>
            <person name="Parey E."/>
            <person name="Louis A."/>
            <person name="Montfort J."/>
            <person name="Bouchez O."/>
            <person name="Roques C."/>
            <person name="Iampietro C."/>
            <person name="Lluch J."/>
            <person name="Castinel A."/>
            <person name="Donnadieu C."/>
            <person name="Desvignes T."/>
            <person name="Floi Bucao C."/>
            <person name="Jouanno E."/>
            <person name="Wen M."/>
            <person name="Mejri S."/>
            <person name="Dirks R."/>
            <person name="Jansen H."/>
            <person name="Henkel C."/>
            <person name="Chen W.J."/>
            <person name="Zahm M."/>
            <person name="Cabau C."/>
            <person name="Klopp C."/>
            <person name="Thompson A.W."/>
            <person name="Robinson-Rechavi M."/>
            <person name="Braasch I."/>
            <person name="Lecointre G."/>
            <person name="Bobe J."/>
            <person name="Postlethwait J.H."/>
            <person name="Berthelot C."/>
            <person name="Roest Crollius H."/>
            <person name="Guiguen Y."/>
        </authorList>
    </citation>
    <scope>NUCLEOTIDE SEQUENCE</scope>
    <source>
        <strain evidence="12">NC1722</strain>
    </source>
</reference>
<evidence type="ECO:0000256" key="10">
    <source>
        <dbReference type="PROSITE-ProRule" id="PRU00042"/>
    </source>
</evidence>
<dbReference type="SUPFAM" id="SSF57667">
    <property type="entry name" value="beta-beta-alpha zinc fingers"/>
    <property type="match status" value="1"/>
</dbReference>
<evidence type="ECO:0000256" key="2">
    <source>
        <dbReference type="ARBA" id="ARBA00022723"/>
    </source>
</evidence>
<comment type="subcellular location">
    <subcellularLocation>
        <location evidence="1">Nucleus</location>
    </subcellularLocation>
</comment>
<evidence type="ECO:0000256" key="5">
    <source>
        <dbReference type="ARBA" id="ARBA00022833"/>
    </source>
</evidence>
<proteinExistence type="predicted"/>
<evidence type="ECO:0000256" key="9">
    <source>
        <dbReference type="ARBA" id="ARBA00023242"/>
    </source>
</evidence>
<sequence>MAESETAAPALEPECATPALNTLEPECATPALNTLEPECVTPALNTLEPECVTPALNTLEPECATPGLNTLEPECATPGLNTLEPECVTPALNTLEPECVTAHSGVSDLQHTHTSLIKTETDLDSTYTGDLIKTEGIDSTELGYAPHLHPDQIKTETDDGGYIKSAQDSDLWDITCDSIKSDKVKCESSESLVSGLVNFSEQTNLNDHRIIHTGKKPYKCTQCGKAFTRLAHVNAHKTIHTGEKPYKCTQCG</sequence>
<dbReference type="SMART" id="SM00355">
    <property type="entry name" value="ZnF_C2H2"/>
    <property type="match status" value="1"/>
</dbReference>
<dbReference type="Proteomes" id="UP001221898">
    <property type="component" value="Unassembled WGS sequence"/>
</dbReference>
<protein>
    <recommendedName>
        <fullName evidence="11">C2H2-type domain-containing protein</fullName>
    </recommendedName>
</protein>
<feature type="domain" description="C2H2-type" evidence="11">
    <location>
        <begin position="218"/>
        <end position="245"/>
    </location>
</feature>
<keyword evidence="13" id="KW-1185">Reference proteome</keyword>
<evidence type="ECO:0000256" key="8">
    <source>
        <dbReference type="ARBA" id="ARBA00023163"/>
    </source>
</evidence>
<dbReference type="GO" id="GO:0002682">
    <property type="term" value="P:regulation of immune system process"/>
    <property type="evidence" value="ECO:0007669"/>
    <property type="project" value="TreeGrafter"/>
</dbReference>
<dbReference type="GO" id="GO:0001227">
    <property type="term" value="F:DNA-binding transcription repressor activity, RNA polymerase II-specific"/>
    <property type="evidence" value="ECO:0007669"/>
    <property type="project" value="TreeGrafter"/>
</dbReference>
<name>A0AAD7R7D6_9TELE</name>
<evidence type="ECO:0000256" key="4">
    <source>
        <dbReference type="ARBA" id="ARBA00022771"/>
    </source>
</evidence>
<dbReference type="SUPFAM" id="SSF158791">
    <property type="entry name" value="MgtE N-terminal domain-like"/>
    <property type="match status" value="1"/>
</dbReference>
<dbReference type="InterPro" id="IPR013087">
    <property type="entry name" value="Znf_C2H2_type"/>
</dbReference>
<keyword evidence="9" id="KW-0539">Nucleus</keyword>
<keyword evidence="7" id="KW-0238">DNA-binding</keyword>
<feature type="non-terminal residue" evidence="12">
    <location>
        <position position="252"/>
    </location>
</feature>
<evidence type="ECO:0000256" key="7">
    <source>
        <dbReference type="ARBA" id="ARBA00023125"/>
    </source>
</evidence>
<dbReference type="Gene3D" id="3.30.160.60">
    <property type="entry name" value="Classic Zinc Finger"/>
    <property type="match status" value="2"/>
</dbReference>
<keyword evidence="3" id="KW-0677">Repeat</keyword>
<gene>
    <name evidence="12" type="ORF">AAFF_G00323960</name>
</gene>
<dbReference type="InterPro" id="IPR036236">
    <property type="entry name" value="Znf_C2H2_sf"/>
</dbReference>
<dbReference type="PROSITE" id="PS50157">
    <property type="entry name" value="ZINC_FINGER_C2H2_2"/>
    <property type="match status" value="1"/>
</dbReference>
<dbReference type="PROSITE" id="PS00028">
    <property type="entry name" value="ZINC_FINGER_C2H2_1"/>
    <property type="match status" value="1"/>
</dbReference>
<accession>A0AAD7R7D6</accession>
<evidence type="ECO:0000313" key="13">
    <source>
        <dbReference type="Proteomes" id="UP001221898"/>
    </source>
</evidence>
<keyword evidence="5" id="KW-0862">Zinc</keyword>
<dbReference type="GO" id="GO:0005654">
    <property type="term" value="C:nucleoplasm"/>
    <property type="evidence" value="ECO:0007669"/>
    <property type="project" value="TreeGrafter"/>
</dbReference>
<evidence type="ECO:0000259" key="11">
    <source>
        <dbReference type="PROSITE" id="PS50157"/>
    </source>
</evidence>
<keyword evidence="6" id="KW-0805">Transcription regulation</keyword>